<feature type="compositionally biased region" description="Low complexity" evidence="1">
    <location>
        <begin position="735"/>
        <end position="744"/>
    </location>
</feature>
<dbReference type="PANTHER" id="PTHR32432:SF3">
    <property type="entry name" value="ETHANOLAMINE UTILIZATION PROTEIN EUTJ"/>
    <property type="match status" value="1"/>
</dbReference>
<dbReference type="PANTHER" id="PTHR32432">
    <property type="entry name" value="CELL DIVISION PROTEIN FTSA-RELATED"/>
    <property type="match status" value="1"/>
</dbReference>
<dbReference type="InterPro" id="IPR005883">
    <property type="entry name" value="PilM"/>
</dbReference>
<evidence type="ECO:0000313" key="2">
    <source>
        <dbReference type="EMBL" id="QDS87455.1"/>
    </source>
</evidence>
<dbReference type="InterPro" id="IPR050696">
    <property type="entry name" value="FtsA/MreB"/>
</dbReference>
<feature type="compositionally biased region" description="Basic and acidic residues" evidence="1">
    <location>
        <begin position="674"/>
        <end position="686"/>
    </location>
</feature>
<gene>
    <name evidence="2" type="ORF">EC9_16330</name>
</gene>
<dbReference type="KEGG" id="ruv:EC9_16330"/>
<evidence type="ECO:0000313" key="3">
    <source>
        <dbReference type="Proteomes" id="UP000319557"/>
    </source>
</evidence>
<dbReference type="Gene3D" id="3.30.1490.300">
    <property type="match status" value="1"/>
</dbReference>
<proteinExistence type="predicted"/>
<reference evidence="2 3" key="1">
    <citation type="submission" date="2019-02" db="EMBL/GenBank/DDBJ databases">
        <title>Deep-cultivation of Planctomycetes and their phenomic and genomic characterization uncovers novel biology.</title>
        <authorList>
            <person name="Wiegand S."/>
            <person name="Jogler M."/>
            <person name="Boedeker C."/>
            <person name="Pinto D."/>
            <person name="Vollmers J."/>
            <person name="Rivas-Marin E."/>
            <person name="Kohn T."/>
            <person name="Peeters S.H."/>
            <person name="Heuer A."/>
            <person name="Rast P."/>
            <person name="Oberbeckmann S."/>
            <person name="Bunk B."/>
            <person name="Jeske O."/>
            <person name="Meyerdierks A."/>
            <person name="Storesund J.E."/>
            <person name="Kallscheuer N."/>
            <person name="Luecker S."/>
            <person name="Lage O.M."/>
            <person name="Pohl T."/>
            <person name="Merkel B.J."/>
            <person name="Hornburger P."/>
            <person name="Mueller R.-W."/>
            <person name="Bruemmer F."/>
            <person name="Labrenz M."/>
            <person name="Spormann A.M."/>
            <person name="Op den Camp H."/>
            <person name="Overmann J."/>
            <person name="Amann R."/>
            <person name="Jetten M.S.M."/>
            <person name="Mascher T."/>
            <person name="Medema M.H."/>
            <person name="Devos D.P."/>
            <person name="Kaster A.-K."/>
            <person name="Ovreas L."/>
            <person name="Rohde M."/>
            <person name="Galperin M.Y."/>
            <person name="Jogler C."/>
        </authorList>
    </citation>
    <scope>NUCLEOTIDE SEQUENCE [LARGE SCALE GENOMIC DNA]</scope>
    <source>
        <strain evidence="2 3">EC9</strain>
    </source>
</reference>
<keyword evidence="3" id="KW-1185">Reference proteome</keyword>
<feature type="region of interest" description="Disordered" evidence="1">
    <location>
        <begin position="674"/>
        <end position="693"/>
    </location>
</feature>
<feature type="region of interest" description="Disordered" evidence="1">
    <location>
        <begin position="725"/>
        <end position="744"/>
    </location>
</feature>
<dbReference type="CDD" id="cd24049">
    <property type="entry name" value="ASKHA_NBD_PilM"/>
    <property type="match status" value="1"/>
</dbReference>
<dbReference type="RefSeq" id="WP_145343826.1">
    <property type="nucleotide sequence ID" value="NZ_CP036261.1"/>
</dbReference>
<dbReference type="InterPro" id="IPR043129">
    <property type="entry name" value="ATPase_NBD"/>
</dbReference>
<dbReference type="Proteomes" id="UP000319557">
    <property type="component" value="Chromosome"/>
</dbReference>
<dbReference type="OrthoDB" id="9768127at2"/>
<name>A0A517LXV4_9BACT</name>
<dbReference type="AlphaFoldDB" id="A0A517LXV4"/>
<organism evidence="2 3">
    <name type="scientific">Rosistilla ulvae</name>
    <dbReference type="NCBI Taxonomy" id="1930277"/>
    <lineage>
        <taxon>Bacteria</taxon>
        <taxon>Pseudomonadati</taxon>
        <taxon>Planctomycetota</taxon>
        <taxon>Planctomycetia</taxon>
        <taxon>Pirellulales</taxon>
        <taxon>Pirellulaceae</taxon>
        <taxon>Rosistilla</taxon>
    </lineage>
</organism>
<sequence length="744" mass="83271">MASNASVWGIEVGQTALKALRCEIEGGEVVANAFDYIEYPKILSHPEADPEELVRDALQQFLERNETRGYRVAVSVPGQSGLSKFFKPPPVEAKKVGDIVRYEARQQIPFDLDDVVWDFQMMPGSTIEEGYALETEVGLFAMKRDQVYKQLKPFDVAELEVDLIQLAPIAMYNMLAYDRMNDRLEANDFDVDNPPSSTVMVSLGTDSTDLIISNGFRVWQRSMPLGGNHFTRQLTKDLKMTFAKAEHLKRNTRDAEDPKLIIQTMRPVFNDLVTEIQRSIGFFQSIHKEATIDKLLLTGNTVKLPGLGPYLGKNLGYTLEVLEGFNRLQGPEVLASPVFKENQFTFGVCYGLCLQALGLGPIETTLVPKEILTDRIIRAKKPWALACAAALMAGFVGHYLFVQRDWSVVRQERWDSALSQSSQPQSYATTHKSTDNDYISKLAYLKNVGQELSGNGERRLIWIEFLTMLDGLMPHHPDYESPSQYPTPLELPYSKRPDIYVDSIETQYFDNLADWYSESIAERYRSEMRNWFRITRADNATKEQQAQFAEELTALTGPEGPGWVIELKGFHYYNDIIGEEGGNHVRKYLTERFLNGSVNIPLSDSNNSISPETFTTKEMGISYPLLLSDPGLQEMKIPNPEYDGPALAQTGAGGMIAGAGPTSTNVFGEVEARPAPKDKAAEDADPKQPPSFDAKRYEVTFQFCWQPKSRSVRLQLRAEAAAEAAAAAAEEEAANEAAEQAPEI</sequence>
<accession>A0A517LXV4</accession>
<dbReference type="EMBL" id="CP036261">
    <property type="protein sequence ID" value="QDS87455.1"/>
    <property type="molecule type" value="Genomic_DNA"/>
</dbReference>
<dbReference type="Pfam" id="PF11104">
    <property type="entry name" value="PilM_2"/>
    <property type="match status" value="1"/>
</dbReference>
<protein>
    <submittedName>
        <fullName evidence="2">Competence protein A</fullName>
    </submittedName>
</protein>
<dbReference type="Gene3D" id="3.30.420.40">
    <property type="match status" value="2"/>
</dbReference>
<dbReference type="SUPFAM" id="SSF53067">
    <property type="entry name" value="Actin-like ATPase domain"/>
    <property type="match status" value="2"/>
</dbReference>
<dbReference type="NCBIfam" id="TIGR01175">
    <property type="entry name" value="pilM"/>
    <property type="match status" value="1"/>
</dbReference>
<evidence type="ECO:0000256" key="1">
    <source>
        <dbReference type="SAM" id="MobiDB-lite"/>
    </source>
</evidence>